<organism evidence="6 7">
    <name type="scientific">Aureobasidium pullulans</name>
    <name type="common">Black yeast</name>
    <name type="synonym">Pullularia pullulans</name>
    <dbReference type="NCBI Taxonomy" id="5580"/>
    <lineage>
        <taxon>Eukaryota</taxon>
        <taxon>Fungi</taxon>
        <taxon>Dikarya</taxon>
        <taxon>Ascomycota</taxon>
        <taxon>Pezizomycotina</taxon>
        <taxon>Dothideomycetes</taxon>
        <taxon>Dothideomycetidae</taxon>
        <taxon>Dothideales</taxon>
        <taxon>Saccotheciaceae</taxon>
        <taxon>Aureobasidium</taxon>
    </lineage>
</organism>
<evidence type="ECO:0000256" key="2">
    <source>
        <dbReference type="ARBA" id="ARBA00023008"/>
    </source>
</evidence>
<dbReference type="CDD" id="cd13889">
    <property type="entry name" value="CuRO_3_BOD"/>
    <property type="match status" value="1"/>
</dbReference>
<evidence type="ECO:0000259" key="4">
    <source>
        <dbReference type="Pfam" id="PF07731"/>
    </source>
</evidence>
<dbReference type="EMBL" id="QZBJ01000071">
    <property type="protein sequence ID" value="THY70679.1"/>
    <property type="molecule type" value="Genomic_DNA"/>
</dbReference>
<evidence type="ECO:0000256" key="1">
    <source>
        <dbReference type="ARBA" id="ARBA00010609"/>
    </source>
</evidence>
<feature type="compositionally biased region" description="Low complexity" evidence="3">
    <location>
        <begin position="603"/>
        <end position="659"/>
    </location>
</feature>
<dbReference type="GO" id="GO:0005507">
    <property type="term" value="F:copper ion binding"/>
    <property type="evidence" value="ECO:0007669"/>
    <property type="project" value="InterPro"/>
</dbReference>
<gene>
    <name evidence="6" type="ORF">D6C94_08353</name>
</gene>
<keyword evidence="2" id="KW-0186">Copper</keyword>
<dbReference type="InterPro" id="IPR011707">
    <property type="entry name" value="Cu-oxidase-like_N"/>
</dbReference>
<dbReference type="Pfam" id="PF07732">
    <property type="entry name" value="Cu-oxidase_3"/>
    <property type="match status" value="1"/>
</dbReference>
<evidence type="ECO:0000313" key="6">
    <source>
        <dbReference type="EMBL" id="THY70679.1"/>
    </source>
</evidence>
<dbReference type="AlphaFoldDB" id="A0A4S9PJN2"/>
<dbReference type="PANTHER" id="PTHR48267">
    <property type="entry name" value="CUPREDOXIN SUPERFAMILY PROTEIN"/>
    <property type="match status" value="1"/>
</dbReference>
<dbReference type="GO" id="GO:0016491">
    <property type="term" value="F:oxidoreductase activity"/>
    <property type="evidence" value="ECO:0007669"/>
    <property type="project" value="InterPro"/>
</dbReference>
<accession>A0A4S9PJN2</accession>
<dbReference type="Gene3D" id="2.60.40.420">
    <property type="entry name" value="Cupredoxins - blue copper proteins"/>
    <property type="match status" value="3"/>
</dbReference>
<sequence length="677" mass="74703">MRCLYSTIVIQKQQRSLLPFSSSHSTSSQGLRSTMHSLLLLSLFALADAKGWLSPVYQNFFEFPLPVPPTAKPVKSYDNIDYYEIDIKPVDIEIYPGKKARHVGYDGIVPGPTFRMQQGREAVVRFINHADRANSVHLHGSYSRAPFDGWAEDTTEPGQYKDYYYPNAQAARTLWYHDHAVGHTAENAYYGQAGFYILEDAQKNALNLPSGNYDIPLALAAKRYNADGTLWDPEANGETTSVFGDVIQVNGQPWPYLAVEPRKYLFRFLDTSISRSFQLYAEADKKVGTRIPFTVIGSDAGLLASPVDTTQLDISMAERWEVVFDFSAYAGQNVTLKNTGKVGADDDFDGTDRVMRFMVGNSVSDTKGNGPLPSTLRTVPMPPPKTGIDRSYEFMRSNGEWQVNGVTWADVEDRVIAKPQRGAVELWELKNGAGGWTHPIHIHLIDFQIISRTDGDRGVLPYEKTALKDVVWLNKNERVQVLARYGPWDGLYMFHCHNLIHEDHDMMAALNVTHLTDLGYDEKTSFIDPMDTKYRAKSFKPEDLTNRDGDFENSKIEEKCKMFQDLDAYKKANEVEEKLVEYWKTKSTLVTKVSSSGGGGGSSSSSSGSGAVSASASATVVSSSASVSSGSSVTPSSTLVTSANKASSTSTTKTTSSSTKSDDKGGKSKTSSSSTKK</sequence>
<evidence type="ECO:0000313" key="7">
    <source>
        <dbReference type="Proteomes" id="UP000305064"/>
    </source>
</evidence>
<feature type="domain" description="Plastocyanin-like" evidence="4">
    <location>
        <begin position="394"/>
        <end position="513"/>
    </location>
</feature>
<dbReference type="InterPro" id="IPR011706">
    <property type="entry name" value="Cu-oxidase_C"/>
</dbReference>
<dbReference type="Proteomes" id="UP000305064">
    <property type="component" value="Unassembled WGS sequence"/>
</dbReference>
<dbReference type="Pfam" id="PF07731">
    <property type="entry name" value="Cu-oxidase_2"/>
    <property type="match status" value="1"/>
</dbReference>
<dbReference type="SUPFAM" id="SSF49503">
    <property type="entry name" value="Cupredoxins"/>
    <property type="match status" value="3"/>
</dbReference>
<dbReference type="InterPro" id="IPR045087">
    <property type="entry name" value="Cu-oxidase_fam"/>
</dbReference>
<protein>
    <submittedName>
        <fullName evidence="6">Oxidase cueO</fullName>
    </submittedName>
</protein>
<dbReference type="InterPro" id="IPR008972">
    <property type="entry name" value="Cupredoxin"/>
</dbReference>
<dbReference type="PANTHER" id="PTHR48267:SF1">
    <property type="entry name" value="BILIRUBIN OXIDASE"/>
    <property type="match status" value="1"/>
</dbReference>
<proteinExistence type="inferred from homology"/>
<evidence type="ECO:0000256" key="3">
    <source>
        <dbReference type="SAM" id="MobiDB-lite"/>
    </source>
</evidence>
<comment type="similarity">
    <text evidence="1">Belongs to the multicopper oxidase family.</text>
</comment>
<feature type="region of interest" description="Disordered" evidence="3">
    <location>
        <begin position="592"/>
        <end position="677"/>
    </location>
</feature>
<comment type="caution">
    <text evidence="6">The sequence shown here is derived from an EMBL/GenBank/DDBJ whole genome shotgun (WGS) entry which is preliminary data.</text>
</comment>
<name>A0A4S9PJN2_AURPU</name>
<feature type="domain" description="Plastocyanin-like" evidence="5">
    <location>
        <begin position="91"/>
        <end position="202"/>
    </location>
</feature>
<evidence type="ECO:0000259" key="5">
    <source>
        <dbReference type="Pfam" id="PF07732"/>
    </source>
</evidence>
<feature type="compositionally biased region" description="Low complexity" evidence="3">
    <location>
        <begin position="668"/>
        <end position="677"/>
    </location>
</feature>
<reference evidence="6 7" key="1">
    <citation type="submission" date="2018-10" db="EMBL/GenBank/DDBJ databases">
        <title>Fifty Aureobasidium pullulans genomes reveal a recombining polyextremotolerant generalist.</title>
        <authorList>
            <person name="Gostincar C."/>
            <person name="Turk M."/>
            <person name="Zajc J."/>
            <person name="Gunde-Cimerman N."/>
        </authorList>
    </citation>
    <scope>NUCLEOTIDE SEQUENCE [LARGE SCALE GENOMIC DNA]</scope>
    <source>
        <strain evidence="6 7">EXF-4256</strain>
    </source>
</reference>